<evidence type="ECO:0000313" key="3">
    <source>
        <dbReference type="Proteomes" id="UP000654482"/>
    </source>
</evidence>
<accession>A0A8J7DSS0</accession>
<evidence type="ECO:0000313" key="2">
    <source>
        <dbReference type="EMBL" id="MBE9114652.1"/>
    </source>
</evidence>
<comment type="caution">
    <text evidence="2">The sequence shown here is derived from an EMBL/GenBank/DDBJ whole genome shotgun (WGS) entry which is preliminary data.</text>
</comment>
<feature type="region of interest" description="Disordered" evidence="1">
    <location>
        <begin position="20"/>
        <end position="51"/>
    </location>
</feature>
<reference evidence="2" key="1">
    <citation type="submission" date="2020-10" db="EMBL/GenBank/DDBJ databases">
        <authorList>
            <person name="Castelo-Branco R."/>
            <person name="Eusebio N."/>
            <person name="Adriana R."/>
            <person name="Vieira A."/>
            <person name="Brugerolle De Fraissinette N."/>
            <person name="Rezende De Castro R."/>
            <person name="Schneider M.P."/>
            <person name="Vasconcelos V."/>
            <person name="Leao P.N."/>
        </authorList>
    </citation>
    <scope>NUCLEOTIDE SEQUENCE</scope>
    <source>
        <strain evidence="2">LEGE 07157</strain>
    </source>
</reference>
<protein>
    <submittedName>
        <fullName evidence="2">Uncharacterized protein</fullName>
    </submittedName>
</protein>
<evidence type="ECO:0000256" key="1">
    <source>
        <dbReference type="SAM" id="MobiDB-lite"/>
    </source>
</evidence>
<organism evidence="2 3">
    <name type="scientific">Lusitaniella coriacea LEGE 07157</name>
    <dbReference type="NCBI Taxonomy" id="945747"/>
    <lineage>
        <taxon>Bacteria</taxon>
        <taxon>Bacillati</taxon>
        <taxon>Cyanobacteriota</taxon>
        <taxon>Cyanophyceae</taxon>
        <taxon>Spirulinales</taxon>
        <taxon>Lusitaniellaceae</taxon>
        <taxon>Lusitaniella</taxon>
    </lineage>
</organism>
<dbReference type="AlphaFoldDB" id="A0A8J7DSS0"/>
<gene>
    <name evidence="2" type="ORF">IQ249_01960</name>
</gene>
<dbReference type="Proteomes" id="UP000654482">
    <property type="component" value="Unassembled WGS sequence"/>
</dbReference>
<sequence>MPEPFPASRPPDCAIALQEEVATSEETSDACDRRETSETFRPLPVTVSPGH</sequence>
<keyword evidence="3" id="KW-1185">Reference proteome</keyword>
<dbReference type="RefSeq" id="WP_194027738.1">
    <property type="nucleotide sequence ID" value="NZ_JADEWZ010000002.1"/>
</dbReference>
<proteinExistence type="predicted"/>
<name>A0A8J7DSS0_9CYAN</name>
<dbReference type="EMBL" id="JADEWZ010000002">
    <property type="protein sequence ID" value="MBE9114652.1"/>
    <property type="molecule type" value="Genomic_DNA"/>
</dbReference>